<proteinExistence type="predicted"/>
<keyword evidence="2" id="KW-1185">Reference proteome</keyword>
<feature type="compositionally biased region" description="Polar residues" evidence="1">
    <location>
        <begin position="79"/>
        <end position="89"/>
    </location>
</feature>
<protein>
    <submittedName>
        <fullName evidence="3">Uncharacterized protein</fullName>
    </submittedName>
</protein>
<dbReference type="AlphaFoldDB" id="A0A915C4A1"/>
<feature type="region of interest" description="Disordered" evidence="1">
    <location>
        <begin position="54"/>
        <end position="111"/>
    </location>
</feature>
<feature type="compositionally biased region" description="Polar residues" evidence="1">
    <location>
        <begin position="268"/>
        <end position="277"/>
    </location>
</feature>
<reference evidence="3" key="1">
    <citation type="submission" date="2022-11" db="UniProtKB">
        <authorList>
            <consortium name="WormBaseParasite"/>
        </authorList>
    </citation>
    <scope>IDENTIFICATION</scope>
</reference>
<evidence type="ECO:0000256" key="1">
    <source>
        <dbReference type="SAM" id="MobiDB-lite"/>
    </source>
</evidence>
<evidence type="ECO:0000313" key="3">
    <source>
        <dbReference type="WBParaSite" id="PgR085_g030_t01"/>
    </source>
</evidence>
<feature type="compositionally biased region" description="Basic residues" evidence="1">
    <location>
        <begin position="1"/>
        <end position="20"/>
    </location>
</feature>
<feature type="region of interest" description="Disordered" evidence="1">
    <location>
        <begin position="268"/>
        <end position="292"/>
    </location>
</feature>
<evidence type="ECO:0000313" key="2">
    <source>
        <dbReference type="Proteomes" id="UP000887569"/>
    </source>
</evidence>
<dbReference type="WBParaSite" id="PgR085_g030_t01">
    <property type="protein sequence ID" value="PgR085_g030_t01"/>
    <property type="gene ID" value="PgR085_g030"/>
</dbReference>
<sequence>MSERRRKQPRGSRERRRPKSLLRALLHPIPALNLLRRSIQKVKRPNDASKLSTYSVSAVGGGSPKPATAKMLSPPSKFASIQLSSSTNDSYEDTDRKSAASGPRSPGVISEIDDAKLERRVALLQKRLLWVVNENESANKRDTHLLQRNKDILMRIDMLKKRLEEAGDDFRRDAQNCGEKIEREEMRQNQLLMDLKERVDKVSDICNDMSAQMEEISKTLSAYTFTDGSVIYLFVSSLRNFIVDFIRFLFRFVMMTIKPLELTSQDLSSRGIQSKRGSPSLRRKAIRLSRPQ</sequence>
<name>A0A915C4A1_PARUN</name>
<accession>A0A915C4A1</accession>
<organism evidence="2 3">
    <name type="scientific">Parascaris univalens</name>
    <name type="common">Nematode worm</name>
    <dbReference type="NCBI Taxonomy" id="6257"/>
    <lineage>
        <taxon>Eukaryota</taxon>
        <taxon>Metazoa</taxon>
        <taxon>Ecdysozoa</taxon>
        <taxon>Nematoda</taxon>
        <taxon>Chromadorea</taxon>
        <taxon>Rhabditida</taxon>
        <taxon>Spirurina</taxon>
        <taxon>Ascaridomorpha</taxon>
        <taxon>Ascaridoidea</taxon>
        <taxon>Ascarididae</taxon>
        <taxon>Parascaris</taxon>
    </lineage>
</organism>
<feature type="compositionally biased region" description="Basic residues" evidence="1">
    <location>
        <begin position="281"/>
        <end position="292"/>
    </location>
</feature>
<feature type="region of interest" description="Disordered" evidence="1">
    <location>
        <begin position="1"/>
        <end position="23"/>
    </location>
</feature>
<dbReference type="Proteomes" id="UP000887569">
    <property type="component" value="Unplaced"/>
</dbReference>